<reference evidence="1 2" key="1">
    <citation type="journal article" date="2021" name="BMC Biol.">
        <title>Horizontally acquired antibacterial genes associated with adaptive radiation of ladybird beetles.</title>
        <authorList>
            <person name="Li H.S."/>
            <person name="Tang X.F."/>
            <person name="Huang Y.H."/>
            <person name="Xu Z.Y."/>
            <person name="Chen M.L."/>
            <person name="Du X.Y."/>
            <person name="Qiu B.Y."/>
            <person name="Chen P.T."/>
            <person name="Zhang W."/>
            <person name="Slipinski A."/>
            <person name="Escalona H.E."/>
            <person name="Waterhouse R.M."/>
            <person name="Zwick A."/>
            <person name="Pang H."/>
        </authorList>
    </citation>
    <scope>NUCLEOTIDE SEQUENCE [LARGE SCALE GENOMIC DNA]</scope>
    <source>
        <strain evidence="1">SYSU2018</strain>
    </source>
</reference>
<evidence type="ECO:0000313" key="2">
    <source>
        <dbReference type="Proteomes" id="UP001516400"/>
    </source>
</evidence>
<comment type="caution">
    <text evidence="1">The sequence shown here is derived from an EMBL/GenBank/DDBJ whole genome shotgun (WGS) entry which is preliminary data.</text>
</comment>
<protein>
    <submittedName>
        <fullName evidence="1">Uncharacterized protein</fullName>
    </submittedName>
</protein>
<dbReference type="AlphaFoldDB" id="A0ABD2P4A0"/>
<dbReference type="EMBL" id="JABFTP020000185">
    <property type="protein sequence ID" value="KAL3285660.1"/>
    <property type="molecule type" value="Genomic_DNA"/>
</dbReference>
<proteinExistence type="predicted"/>
<sequence>MSVLEPVEDVAKAFPSIQSNSARSDNLTVDIIKLCCPFILLHLTHIQGASTKTKLRLYLPRYSFLIKTQKQIDIEGVGIEPKEVVKSLRIYIDAKLRFEEHVKSDWLVDVM</sequence>
<evidence type="ECO:0000313" key="1">
    <source>
        <dbReference type="EMBL" id="KAL3285660.1"/>
    </source>
</evidence>
<organism evidence="1 2">
    <name type="scientific">Cryptolaemus montrouzieri</name>
    <dbReference type="NCBI Taxonomy" id="559131"/>
    <lineage>
        <taxon>Eukaryota</taxon>
        <taxon>Metazoa</taxon>
        <taxon>Ecdysozoa</taxon>
        <taxon>Arthropoda</taxon>
        <taxon>Hexapoda</taxon>
        <taxon>Insecta</taxon>
        <taxon>Pterygota</taxon>
        <taxon>Neoptera</taxon>
        <taxon>Endopterygota</taxon>
        <taxon>Coleoptera</taxon>
        <taxon>Polyphaga</taxon>
        <taxon>Cucujiformia</taxon>
        <taxon>Coccinelloidea</taxon>
        <taxon>Coccinellidae</taxon>
        <taxon>Scymninae</taxon>
        <taxon>Scymnini</taxon>
        <taxon>Cryptolaemus</taxon>
    </lineage>
</organism>
<accession>A0ABD2P4A0</accession>
<gene>
    <name evidence="1" type="ORF">HHI36_000192</name>
</gene>
<name>A0ABD2P4A0_9CUCU</name>
<keyword evidence="2" id="KW-1185">Reference proteome</keyword>
<dbReference type="Proteomes" id="UP001516400">
    <property type="component" value="Unassembled WGS sequence"/>
</dbReference>